<name>A0A8H7BAX8_9PLEO</name>
<reference evidence="2" key="1">
    <citation type="submission" date="2020-01" db="EMBL/GenBank/DDBJ databases">
        <authorList>
            <person name="Feng Z.H.Z."/>
        </authorList>
    </citation>
    <scope>NUCLEOTIDE SEQUENCE</scope>
    <source>
        <strain evidence="2">CBS107.38</strain>
    </source>
</reference>
<protein>
    <submittedName>
        <fullName evidence="2">Uncharacterized protein</fullName>
    </submittedName>
</protein>
<organism evidence="2 3">
    <name type="scientific">Alternaria burnsii</name>
    <dbReference type="NCBI Taxonomy" id="1187904"/>
    <lineage>
        <taxon>Eukaryota</taxon>
        <taxon>Fungi</taxon>
        <taxon>Dikarya</taxon>
        <taxon>Ascomycota</taxon>
        <taxon>Pezizomycotina</taxon>
        <taxon>Dothideomycetes</taxon>
        <taxon>Pleosporomycetidae</taxon>
        <taxon>Pleosporales</taxon>
        <taxon>Pleosporineae</taxon>
        <taxon>Pleosporaceae</taxon>
        <taxon>Alternaria</taxon>
        <taxon>Alternaria sect. Alternaria</taxon>
    </lineage>
</organism>
<feature type="compositionally biased region" description="Polar residues" evidence="1">
    <location>
        <begin position="44"/>
        <end position="56"/>
    </location>
</feature>
<dbReference type="AlphaFoldDB" id="A0A8H7BAX8"/>
<gene>
    <name evidence="2" type="ORF">GT037_003783</name>
</gene>
<dbReference type="EMBL" id="JAAABM010000004">
    <property type="protein sequence ID" value="KAF7678402.1"/>
    <property type="molecule type" value="Genomic_DNA"/>
</dbReference>
<evidence type="ECO:0000313" key="2">
    <source>
        <dbReference type="EMBL" id="KAF7678402.1"/>
    </source>
</evidence>
<evidence type="ECO:0000256" key="1">
    <source>
        <dbReference type="SAM" id="MobiDB-lite"/>
    </source>
</evidence>
<feature type="region of interest" description="Disordered" evidence="1">
    <location>
        <begin position="36"/>
        <end position="56"/>
    </location>
</feature>
<sequence>MDVRAATHEQMYYPDIKGHNVMTFVSRSACTQISLDNRKKSKQCSRQSMVSISNSK</sequence>
<comment type="caution">
    <text evidence="2">The sequence shown here is derived from an EMBL/GenBank/DDBJ whole genome shotgun (WGS) entry which is preliminary data.</text>
</comment>
<evidence type="ECO:0000313" key="3">
    <source>
        <dbReference type="Proteomes" id="UP000596902"/>
    </source>
</evidence>
<dbReference type="GeneID" id="62202008"/>
<proteinExistence type="predicted"/>
<keyword evidence="3" id="KW-1185">Reference proteome</keyword>
<reference evidence="2" key="2">
    <citation type="submission" date="2020-08" db="EMBL/GenBank/DDBJ databases">
        <title>Draft Genome Sequence of Cumin Blight Pathogen Alternaria burnsii.</title>
        <authorList>
            <person name="Feng Z."/>
        </authorList>
    </citation>
    <scope>NUCLEOTIDE SEQUENCE</scope>
    <source>
        <strain evidence="2">CBS107.38</strain>
    </source>
</reference>
<accession>A0A8H7BAX8</accession>
<dbReference type="RefSeq" id="XP_038788537.1">
    <property type="nucleotide sequence ID" value="XM_038928830.1"/>
</dbReference>
<dbReference type="Proteomes" id="UP000596902">
    <property type="component" value="Unassembled WGS sequence"/>
</dbReference>